<dbReference type="RefSeq" id="WP_379011495.1">
    <property type="nucleotide sequence ID" value="NZ_JBHSDC010000002.1"/>
</dbReference>
<accession>A0ABV8PTX6</accession>
<organism evidence="1 2">
    <name type="scientific">Parasediminibacterium paludis</name>
    <dbReference type="NCBI Taxonomy" id="908966"/>
    <lineage>
        <taxon>Bacteria</taxon>
        <taxon>Pseudomonadati</taxon>
        <taxon>Bacteroidota</taxon>
        <taxon>Chitinophagia</taxon>
        <taxon>Chitinophagales</taxon>
        <taxon>Chitinophagaceae</taxon>
        <taxon>Parasediminibacterium</taxon>
    </lineage>
</organism>
<dbReference type="EMBL" id="JBHSDC010000002">
    <property type="protein sequence ID" value="MFC4230377.1"/>
    <property type="molecule type" value="Genomic_DNA"/>
</dbReference>
<proteinExistence type="predicted"/>
<name>A0ABV8PTX6_9BACT</name>
<dbReference type="Proteomes" id="UP001595906">
    <property type="component" value="Unassembled WGS sequence"/>
</dbReference>
<gene>
    <name evidence="1" type="ORF">ACFOW1_00640</name>
</gene>
<sequence length="118" mass="13704">MVEFSGYIAIKYHINAYVKPPRRCRGRFYYRKKASADVADGFTTAEKLPPMWRTVLQPQKSFRRCGGRFYHRRKACADAADAFIIQTKVLLLIYLSLQQLQKIQLEINIISSAYLDVP</sequence>
<comment type="caution">
    <text evidence="1">The sequence shown here is derived from an EMBL/GenBank/DDBJ whole genome shotgun (WGS) entry which is preliminary data.</text>
</comment>
<protein>
    <submittedName>
        <fullName evidence="1">Uncharacterized protein</fullName>
    </submittedName>
</protein>
<evidence type="ECO:0000313" key="1">
    <source>
        <dbReference type="EMBL" id="MFC4230377.1"/>
    </source>
</evidence>
<keyword evidence="2" id="KW-1185">Reference proteome</keyword>
<reference evidence="2" key="1">
    <citation type="journal article" date="2019" name="Int. J. Syst. Evol. Microbiol.">
        <title>The Global Catalogue of Microorganisms (GCM) 10K type strain sequencing project: providing services to taxonomists for standard genome sequencing and annotation.</title>
        <authorList>
            <consortium name="The Broad Institute Genomics Platform"/>
            <consortium name="The Broad Institute Genome Sequencing Center for Infectious Disease"/>
            <person name="Wu L."/>
            <person name="Ma J."/>
        </authorList>
    </citation>
    <scope>NUCLEOTIDE SEQUENCE [LARGE SCALE GENOMIC DNA]</scope>
    <source>
        <strain evidence="2">CECT 8010</strain>
    </source>
</reference>
<evidence type="ECO:0000313" key="2">
    <source>
        <dbReference type="Proteomes" id="UP001595906"/>
    </source>
</evidence>